<evidence type="ECO:0000256" key="1">
    <source>
        <dbReference type="SAM" id="MobiDB-lite"/>
    </source>
</evidence>
<keyword evidence="3" id="KW-1185">Reference proteome</keyword>
<dbReference type="Proteomes" id="UP001359559">
    <property type="component" value="Unassembled WGS sequence"/>
</dbReference>
<proteinExistence type="predicted"/>
<reference evidence="2 3" key="1">
    <citation type="submission" date="2024-01" db="EMBL/GenBank/DDBJ databases">
        <title>The genomes of 5 underutilized Papilionoideae crops provide insights into root nodulation and disease resistance.</title>
        <authorList>
            <person name="Yuan L."/>
        </authorList>
    </citation>
    <scope>NUCLEOTIDE SEQUENCE [LARGE SCALE GENOMIC DNA]</scope>
    <source>
        <strain evidence="2">LY-2023</strain>
        <tissue evidence="2">Leaf</tissue>
    </source>
</reference>
<name>A0AAN9J7Q0_CLITE</name>
<protein>
    <submittedName>
        <fullName evidence="2">Uncharacterized protein</fullName>
    </submittedName>
</protein>
<sequence>MPPKPESFNDELLRQCLGQMRDMQLQFETRCGNVTAEMATLRKQPDPTAASPPKQNHLSPVDIQDRRARGLCFNYDAIYRPNHRCQARQLLLLLHPDDPPNVMEAVEPNEEPILETFPEMLEETMTDMARIHLY</sequence>
<comment type="caution">
    <text evidence="2">The sequence shown here is derived from an EMBL/GenBank/DDBJ whole genome shotgun (WGS) entry which is preliminary data.</text>
</comment>
<gene>
    <name evidence="2" type="ORF">RJT34_16772</name>
</gene>
<dbReference type="AlphaFoldDB" id="A0AAN9J7Q0"/>
<accession>A0AAN9J7Q0</accession>
<evidence type="ECO:0000313" key="3">
    <source>
        <dbReference type="Proteomes" id="UP001359559"/>
    </source>
</evidence>
<organism evidence="2 3">
    <name type="scientific">Clitoria ternatea</name>
    <name type="common">Butterfly pea</name>
    <dbReference type="NCBI Taxonomy" id="43366"/>
    <lineage>
        <taxon>Eukaryota</taxon>
        <taxon>Viridiplantae</taxon>
        <taxon>Streptophyta</taxon>
        <taxon>Embryophyta</taxon>
        <taxon>Tracheophyta</taxon>
        <taxon>Spermatophyta</taxon>
        <taxon>Magnoliopsida</taxon>
        <taxon>eudicotyledons</taxon>
        <taxon>Gunneridae</taxon>
        <taxon>Pentapetalae</taxon>
        <taxon>rosids</taxon>
        <taxon>fabids</taxon>
        <taxon>Fabales</taxon>
        <taxon>Fabaceae</taxon>
        <taxon>Papilionoideae</taxon>
        <taxon>50 kb inversion clade</taxon>
        <taxon>NPAAA clade</taxon>
        <taxon>indigoferoid/millettioid clade</taxon>
        <taxon>Phaseoleae</taxon>
        <taxon>Clitoria</taxon>
    </lineage>
</organism>
<dbReference type="EMBL" id="JAYKXN010000004">
    <property type="protein sequence ID" value="KAK7293895.1"/>
    <property type="molecule type" value="Genomic_DNA"/>
</dbReference>
<feature type="region of interest" description="Disordered" evidence="1">
    <location>
        <begin position="40"/>
        <end position="62"/>
    </location>
</feature>
<evidence type="ECO:0000313" key="2">
    <source>
        <dbReference type="EMBL" id="KAK7293895.1"/>
    </source>
</evidence>